<evidence type="ECO:0000259" key="8">
    <source>
        <dbReference type="PROSITE" id="PS51379"/>
    </source>
</evidence>
<dbReference type="InterPro" id="IPR009051">
    <property type="entry name" value="Helical_ferredxn"/>
</dbReference>
<dbReference type="GO" id="GO:0046872">
    <property type="term" value="F:metal ion binding"/>
    <property type="evidence" value="ECO:0007669"/>
    <property type="project" value="UniProtKB-KW"/>
</dbReference>
<evidence type="ECO:0000256" key="7">
    <source>
        <dbReference type="ARBA" id="ARBA00023014"/>
    </source>
</evidence>
<proteinExistence type="predicted"/>
<keyword evidence="6" id="KW-0408">Iron</keyword>
<keyword evidence="10" id="KW-1185">Reference proteome</keyword>
<evidence type="ECO:0000256" key="3">
    <source>
        <dbReference type="ARBA" id="ARBA00022723"/>
    </source>
</evidence>
<dbReference type="PANTHER" id="PTHR47153">
    <property type="entry name" value="LACTATE UTILIZATION PROTEIN B"/>
    <property type="match status" value="1"/>
</dbReference>
<dbReference type="GO" id="GO:0051539">
    <property type="term" value="F:4 iron, 4 sulfur cluster binding"/>
    <property type="evidence" value="ECO:0007669"/>
    <property type="project" value="UniProtKB-KW"/>
</dbReference>
<reference evidence="9 10" key="1">
    <citation type="journal article" date="2011" name="Stand. Genomic Sci.">
        <title>Complete genome sequence of Desulfobulbus propionicus type strain (1pr3).</title>
        <authorList>
            <person name="Pagani I."/>
            <person name="Lapidus A."/>
            <person name="Nolan M."/>
            <person name="Lucas S."/>
            <person name="Hammon N."/>
            <person name="Deshpande S."/>
            <person name="Cheng J.F."/>
            <person name="Chertkov O."/>
            <person name="Davenport K."/>
            <person name="Tapia R."/>
            <person name="Han C."/>
            <person name="Goodwin L."/>
            <person name="Pitluck S."/>
            <person name="Liolios K."/>
            <person name="Mavromatis K."/>
            <person name="Ivanova N."/>
            <person name="Mikhailova N."/>
            <person name="Pati A."/>
            <person name="Chen A."/>
            <person name="Palaniappan K."/>
            <person name="Land M."/>
            <person name="Hauser L."/>
            <person name="Chang Y.J."/>
            <person name="Jeffries C.D."/>
            <person name="Detter J.C."/>
            <person name="Brambilla E."/>
            <person name="Kannan K.P."/>
            <person name="Djao O.D."/>
            <person name="Rohde M."/>
            <person name="Pukall R."/>
            <person name="Spring S."/>
            <person name="Goker M."/>
            <person name="Sikorski J."/>
            <person name="Woyke T."/>
            <person name="Bristow J."/>
            <person name="Eisen J.A."/>
            <person name="Markowitz V."/>
            <person name="Hugenholtz P."/>
            <person name="Kyrpides N.C."/>
            <person name="Klenk H.P."/>
        </authorList>
    </citation>
    <scope>NUCLEOTIDE SEQUENCE [LARGE SCALE GENOMIC DNA]</scope>
    <source>
        <strain evidence="10">ATCC 33891 / DSM 2032 / 1pr3</strain>
    </source>
</reference>
<dbReference type="InterPro" id="IPR003741">
    <property type="entry name" value="LUD_dom"/>
</dbReference>
<sequence>MQQEFKQSIDRALHNANLTGALGKFSEAYKVNRAKAYEGIDFEALRTTIAGLKSYAASHLDELSDLFQKNAEAKGAKVFRTNDPAKVREYILKVAQANNVKSVVKSKSMATEEIHLNPFLEKAGIEVNETDLGEWIIQLAGQTPSHMVMPAIHMTKEEVADIFSKEVDERLSSDIPRLVKVARNEMRPKFLRADMGISGGNIAVAETGSITLVTNEGNARMVTSLPKIHIAVVGIEKLVAKFSDIGPILKALPRSATAQLLTSYVSIISGPTPNSDGSMKELHIILMDNHRSEMAADPLFKEAMQCIRCASCLNVCPIFRLVGGHVFGKVYTGGIGTILTAWHDELKSSEDIQGLCIQCGACKDVCPGKIDIPGLIMEIRRRLVKEQGLPLVHKSIYAVVNNRRVFHGMLRAASVAAKPFAKGTKFIRHLPMFLADLTDGRSLPAIAAKPFRDVFKTIQQPKGLQEKAVFYAGCLIDFAYPEMGVALVKILNKAGIEVLFPDGQTCCGAPARYNGAYEVAANNAVDNIQALLAEQANYVISACPTCTVALDHEFIATFESLGQRKWLPQARELAAKTIDFSTLVKKLVDEGRLTLKEGRQLGKITYHDSCHLKRTLHADQPPRELLQKAGYELAEMFECDICCGMGGSYSLKLPEISAPILQRKLKNIKDTGAPVVAMDCPGCVMQIRGGMDQDGAPVQVRHTVELIADQLEG</sequence>
<dbReference type="PANTHER" id="PTHR47153:SF2">
    <property type="entry name" value="LACTATE UTILIZATION PROTEIN B"/>
    <property type="match status" value="1"/>
</dbReference>
<keyword evidence="7" id="KW-0411">Iron-sulfur</keyword>
<dbReference type="AlphaFoldDB" id="A0A7U3YJK0"/>
<evidence type="ECO:0000313" key="10">
    <source>
        <dbReference type="Proteomes" id="UP000006365"/>
    </source>
</evidence>
<dbReference type="Proteomes" id="UP000006365">
    <property type="component" value="Chromosome"/>
</dbReference>
<dbReference type="InterPro" id="IPR037171">
    <property type="entry name" value="NagB/RpiA_transferase-like"/>
</dbReference>
<evidence type="ECO:0000313" key="9">
    <source>
        <dbReference type="EMBL" id="ADW16564.1"/>
    </source>
</evidence>
<keyword evidence="2" id="KW-0004">4Fe-4S</keyword>
<dbReference type="InterPro" id="IPR054704">
    <property type="entry name" value="Quin_L_LdhH-like"/>
</dbReference>
<dbReference type="GO" id="GO:0016491">
    <property type="term" value="F:oxidoreductase activity"/>
    <property type="evidence" value="ECO:0007669"/>
    <property type="project" value="UniProtKB-ARBA"/>
</dbReference>
<keyword evidence="3" id="KW-0479">Metal-binding</keyword>
<feature type="domain" description="4Fe-4S ferredoxin-type" evidence="8">
    <location>
        <begin position="346"/>
        <end position="375"/>
    </location>
</feature>
<evidence type="ECO:0000256" key="2">
    <source>
        <dbReference type="ARBA" id="ARBA00022485"/>
    </source>
</evidence>
<dbReference type="GO" id="GO:0006089">
    <property type="term" value="P:lactate metabolic process"/>
    <property type="evidence" value="ECO:0007669"/>
    <property type="project" value="InterPro"/>
</dbReference>
<dbReference type="NCBIfam" id="NF045670">
    <property type="entry name" value="quin_L_LdhH"/>
    <property type="match status" value="1"/>
</dbReference>
<dbReference type="Pfam" id="PF02754">
    <property type="entry name" value="CCG"/>
    <property type="match status" value="2"/>
</dbReference>
<dbReference type="InterPro" id="IPR024185">
    <property type="entry name" value="FTHF_cligase-like_sf"/>
</dbReference>
<dbReference type="Gene3D" id="3.40.50.10420">
    <property type="entry name" value="NagB/RpiA/CoA transferase-like"/>
    <property type="match status" value="1"/>
</dbReference>
<keyword evidence="1" id="KW-0813">Transport</keyword>
<evidence type="ECO:0000256" key="6">
    <source>
        <dbReference type="ARBA" id="ARBA00023004"/>
    </source>
</evidence>
<evidence type="ECO:0000256" key="1">
    <source>
        <dbReference type="ARBA" id="ARBA00022448"/>
    </source>
</evidence>
<dbReference type="InterPro" id="IPR017896">
    <property type="entry name" value="4Fe4S_Fe-S-bd"/>
</dbReference>
<dbReference type="PROSITE" id="PS00198">
    <property type="entry name" value="4FE4S_FER_1"/>
    <property type="match status" value="1"/>
</dbReference>
<keyword evidence="5" id="KW-0249">Electron transport</keyword>
<protein>
    <recommendedName>
        <fullName evidence="8">4Fe-4S ferredoxin-type domain-containing protein</fullName>
    </recommendedName>
</protein>
<feature type="domain" description="4Fe-4S ferredoxin-type" evidence="8">
    <location>
        <begin position="296"/>
        <end position="324"/>
    </location>
</feature>
<name>A0A7U3YJK0_DESPD</name>
<dbReference type="EMBL" id="CP002364">
    <property type="protein sequence ID" value="ADW16564.1"/>
    <property type="molecule type" value="Genomic_DNA"/>
</dbReference>
<dbReference type="PROSITE" id="PS51379">
    <property type="entry name" value="4FE4S_FER_2"/>
    <property type="match status" value="2"/>
</dbReference>
<evidence type="ECO:0000256" key="4">
    <source>
        <dbReference type="ARBA" id="ARBA00022737"/>
    </source>
</evidence>
<organism evidence="9 10">
    <name type="scientific">Desulfobulbus propionicus (strain ATCC 33891 / DSM 2032 / VKM B-1956 / 1pr3)</name>
    <dbReference type="NCBI Taxonomy" id="577650"/>
    <lineage>
        <taxon>Bacteria</taxon>
        <taxon>Pseudomonadati</taxon>
        <taxon>Thermodesulfobacteriota</taxon>
        <taxon>Desulfobulbia</taxon>
        <taxon>Desulfobulbales</taxon>
        <taxon>Desulfobulbaceae</taxon>
        <taxon>Desulfobulbus</taxon>
    </lineage>
</organism>
<keyword evidence="4" id="KW-0677">Repeat</keyword>
<dbReference type="Pfam" id="PF02589">
    <property type="entry name" value="LUD_dom"/>
    <property type="match status" value="1"/>
</dbReference>
<accession>A0A7U3YJK0</accession>
<gene>
    <name evidence="9" type="ordered locus">Despr_0382</name>
</gene>
<dbReference type="Gene3D" id="1.10.1060.10">
    <property type="entry name" value="Alpha-helical ferredoxin"/>
    <property type="match status" value="1"/>
</dbReference>
<dbReference type="RefSeq" id="WP_015723111.1">
    <property type="nucleotide sequence ID" value="NC_014972.1"/>
</dbReference>
<dbReference type="SUPFAM" id="SSF46548">
    <property type="entry name" value="alpha-helical ferredoxin"/>
    <property type="match status" value="1"/>
</dbReference>
<dbReference type="InterPro" id="IPR017900">
    <property type="entry name" value="4Fe4S_Fe_S_CS"/>
</dbReference>
<dbReference type="Pfam" id="PF13183">
    <property type="entry name" value="Fer4_8"/>
    <property type="match status" value="1"/>
</dbReference>
<dbReference type="SUPFAM" id="SSF100950">
    <property type="entry name" value="NagB/RpiA/CoA transferase-like"/>
    <property type="match status" value="1"/>
</dbReference>
<evidence type="ECO:0000256" key="5">
    <source>
        <dbReference type="ARBA" id="ARBA00022982"/>
    </source>
</evidence>
<dbReference type="KEGG" id="dpr:Despr_0382"/>
<dbReference type="InterPro" id="IPR004452">
    <property type="entry name" value="LutB/LldF"/>
</dbReference>
<dbReference type="InterPro" id="IPR004017">
    <property type="entry name" value="Cys_rich_dom"/>
</dbReference>